<feature type="domain" description="Carboxylesterase type B" evidence="6">
    <location>
        <begin position="722"/>
        <end position="877"/>
    </location>
</feature>
<reference evidence="7 8" key="1">
    <citation type="journal article" date="2015" name="Genome Biol. Evol.">
        <title>The genome of winter moth (Operophtera brumata) provides a genomic perspective on sexual dimorphism and phenology.</title>
        <authorList>
            <person name="Derks M.F."/>
            <person name="Smit S."/>
            <person name="Salis L."/>
            <person name="Schijlen E."/>
            <person name="Bossers A."/>
            <person name="Mateman C."/>
            <person name="Pijl A.S."/>
            <person name="de Ridder D."/>
            <person name="Groenen M.A."/>
            <person name="Visser M.E."/>
            <person name="Megens H.J."/>
        </authorList>
    </citation>
    <scope>NUCLEOTIDE SEQUENCE [LARGE SCALE GENOMIC DNA]</scope>
    <source>
        <strain evidence="7">WM2013NL</strain>
        <tissue evidence="7">Head and thorax</tissue>
    </source>
</reference>
<gene>
    <name evidence="7" type="ORF">OBRU01_11165</name>
</gene>
<comment type="similarity">
    <text evidence="1">Belongs to the type-B carboxylesterase/lipase family.</text>
</comment>
<evidence type="ECO:0000256" key="2">
    <source>
        <dbReference type="ARBA" id="ARBA00022487"/>
    </source>
</evidence>
<dbReference type="SUPFAM" id="SSF53474">
    <property type="entry name" value="alpha/beta-Hydrolases"/>
    <property type="match status" value="2"/>
</dbReference>
<dbReference type="AlphaFoldDB" id="A0A0L7LCP7"/>
<name>A0A0L7LCP7_OPEBR</name>
<dbReference type="PANTHER" id="PTHR11559">
    <property type="entry name" value="CARBOXYLESTERASE"/>
    <property type="match status" value="1"/>
</dbReference>
<sequence length="952" mass="106129">MPFPIQLNMHDDCLVANIYVPDTNATNLPVMVYVHGGAYVMGSGNFGYYNSLVKTQQVIVVTFNYRLGVHGFLCLGTQDVPGNAGMKDQVALLRWVNRNIASFGGNPNDVTIAGCSAGGGSVDLLTLSPMTVGLFSKVITESGSSVGYYTGAQMNPIENAKTYARILNFTNVDDIDALEEFYKTAPNALLDFSMEAQLGNAVILFTPCVERDTGTDEERFLSESPFSILSKGQYPKLPLLYGYADMEGLLQVNGFDKFHTIGDMAENFSNYLPLDLQFESEEQKEEVAKNVREFYFRDGEMNQESILEFVDYYTDILFAYPMLRGLKLRRNSNNDTVFLYEYSFVDENTPFVPNTNVRGADHCAQAIAVMDGDTTAATTEEYVQIRAMMREMWLNFIITGNPVPENSYLPEWPSVNLGWSPHMALSNNSAVNETLIVEERALFWEDIYEKHYHQPAAPSFRSEIMWRSTLLCLCLCGAAVWAESDERESKLVNTAQGAVRGYKDPEHGIFAFQSIPYASAPTGPNRFKADIPMPGLMPFTTNTQENCLIANVYIPDTEEKNLPVVVYVHGGGFQMGWGNMLVPKKLISEHNIITVTFNYRVGIHGFLCLGTEDAPGNAGMKDQVALLRWVKKNIANFGGNPDDVTIAGYSAGSASVDLLMVSKSAEGLFNKVIPESGVSTSVFTIQSDPLENARWFAKANNFTDVDDIYVLEQFYKTASFEILTKDPFFDRPDSTFEEVAKKVKEFYFGDKPVDEDNVLAYVDYFTDVIFAYSTQRSIKLMVENGHDQIYLYEYSFVDENTPVVPHTDIKGANHCAQSIAVAGEIFLQADSMTLTEEFNKLSTKIRQLWANFIKTSKPVPSGSELPAWPAVRGAWTPHIALVKLTVKRSMDPKIITINPLLSWKMWCELVLLVAVAVSRGAGLDVLEPRLVHIEQGPVRGFQDPSTGIFIFS</sequence>
<evidence type="ECO:0000256" key="4">
    <source>
        <dbReference type="ARBA" id="ARBA00023157"/>
    </source>
</evidence>
<feature type="non-terminal residue" evidence="7">
    <location>
        <position position="952"/>
    </location>
</feature>
<evidence type="ECO:0000256" key="1">
    <source>
        <dbReference type="ARBA" id="ARBA00005964"/>
    </source>
</evidence>
<evidence type="ECO:0000313" key="7">
    <source>
        <dbReference type="EMBL" id="KOB73169.1"/>
    </source>
</evidence>
<feature type="domain" description="Carboxylesterase type B" evidence="6">
    <location>
        <begin position="489"/>
        <end position="717"/>
    </location>
</feature>
<dbReference type="InterPro" id="IPR029058">
    <property type="entry name" value="AB_hydrolase_fold"/>
</dbReference>
<keyword evidence="8" id="KW-1185">Reference proteome</keyword>
<evidence type="ECO:0000259" key="6">
    <source>
        <dbReference type="Pfam" id="PF00135"/>
    </source>
</evidence>
<keyword evidence="3" id="KW-0378">Hydrolase</keyword>
<dbReference type="ESTHER" id="9neop-a0a0l7lcp7.1">
    <property type="family name" value="Carb_B_Arthropoda"/>
</dbReference>
<keyword evidence="2" id="KW-0719">Serine esterase</keyword>
<organism evidence="7 8">
    <name type="scientific">Operophtera brumata</name>
    <name type="common">Winter moth</name>
    <name type="synonym">Phalaena brumata</name>
    <dbReference type="NCBI Taxonomy" id="104452"/>
    <lineage>
        <taxon>Eukaryota</taxon>
        <taxon>Metazoa</taxon>
        <taxon>Ecdysozoa</taxon>
        <taxon>Arthropoda</taxon>
        <taxon>Hexapoda</taxon>
        <taxon>Insecta</taxon>
        <taxon>Pterygota</taxon>
        <taxon>Neoptera</taxon>
        <taxon>Endopterygota</taxon>
        <taxon>Lepidoptera</taxon>
        <taxon>Glossata</taxon>
        <taxon>Ditrysia</taxon>
        <taxon>Geometroidea</taxon>
        <taxon>Geometridae</taxon>
        <taxon>Larentiinae</taxon>
        <taxon>Operophtera</taxon>
    </lineage>
</organism>
<comment type="caution">
    <text evidence="7">The sequence shown here is derived from an EMBL/GenBank/DDBJ whole genome shotgun (WGS) entry which is preliminary data.</text>
</comment>
<dbReference type="InterPro" id="IPR019826">
    <property type="entry name" value="Carboxylesterase_B_AS"/>
</dbReference>
<feature type="domain" description="Carboxylesterase type B" evidence="6">
    <location>
        <begin position="8"/>
        <end position="433"/>
    </location>
</feature>
<dbReference type="Gene3D" id="3.40.50.1820">
    <property type="entry name" value="alpha/beta hydrolase"/>
    <property type="match status" value="3"/>
</dbReference>
<dbReference type="PROSITE" id="PS00122">
    <property type="entry name" value="CARBOXYLESTERASE_B_1"/>
    <property type="match status" value="2"/>
</dbReference>
<keyword evidence="5" id="KW-0325">Glycoprotein</keyword>
<evidence type="ECO:0000256" key="3">
    <source>
        <dbReference type="ARBA" id="ARBA00022801"/>
    </source>
</evidence>
<keyword evidence="4" id="KW-1015">Disulfide bond</keyword>
<dbReference type="InterPro" id="IPR002018">
    <property type="entry name" value="CarbesteraseB"/>
</dbReference>
<dbReference type="InterPro" id="IPR050309">
    <property type="entry name" value="Type-B_Carboxylest/Lipase"/>
</dbReference>
<evidence type="ECO:0000256" key="5">
    <source>
        <dbReference type="ARBA" id="ARBA00023180"/>
    </source>
</evidence>
<dbReference type="EMBL" id="JTDY01001683">
    <property type="protein sequence ID" value="KOB73169.1"/>
    <property type="molecule type" value="Genomic_DNA"/>
</dbReference>
<dbReference type="Proteomes" id="UP000037510">
    <property type="component" value="Unassembled WGS sequence"/>
</dbReference>
<accession>A0A0L7LCP7</accession>
<dbReference type="GO" id="GO:0052689">
    <property type="term" value="F:carboxylic ester hydrolase activity"/>
    <property type="evidence" value="ECO:0007669"/>
    <property type="project" value="UniProtKB-KW"/>
</dbReference>
<dbReference type="Pfam" id="PF00135">
    <property type="entry name" value="COesterase"/>
    <property type="match status" value="3"/>
</dbReference>
<dbReference type="STRING" id="104452.A0A0L7LCP7"/>
<evidence type="ECO:0000313" key="8">
    <source>
        <dbReference type="Proteomes" id="UP000037510"/>
    </source>
</evidence>
<protein>
    <submittedName>
        <fullName evidence="7">Antennal esterase CXE14</fullName>
    </submittedName>
</protein>
<proteinExistence type="inferred from homology"/>